<dbReference type="PANTHER" id="PTHR32552">
    <property type="entry name" value="FERRICHROME IRON RECEPTOR-RELATED"/>
    <property type="match status" value="1"/>
</dbReference>
<keyword evidence="17" id="KW-0675">Receptor</keyword>
<dbReference type="PANTHER" id="PTHR32552:SF68">
    <property type="entry name" value="FERRICHROME OUTER MEMBRANE TRANSPORTER_PHAGE RECEPTOR"/>
    <property type="match status" value="1"/>
</dbReference>
<dbReference type="Gene3D" id="2.170.130.10">
    <property type="entry name" value="TonB-dependent receptor, plug domain"/>
    <property type="match status" value="1"/>
</dbReference>
<keyword evidence="11 12" id="KW-0998">Cell outer membrane</keyword>
<evidence type="ECO:0000256" key="10">
    <source>
        <dbReference type="ARBA" id="ARBA00023136"/>
    </source>
</evidence>
<evidence type="ECO:0000256" key="4">
    <source>
        <dbReference type="ARBA" id="ARBA00022496"/>
    </source>
</evidence>
<evidence type="ECO:0000256" key="3">
    <source>
        <dbReference type="ARBA" id="ARBA00022452"/>
    </source>
</evidence>
<evidence type="ECO:0000256" key="14">
    <source>
        <dbReference type="SAM" id="SignalP"/>
    </source>
</evidence>
<evidence type="ECO:0000256" key="6">
    <source>
        <dbReference type="ARBA" id="ARBA00022729"/>
    </source>
</evidence>
<name>A0A2S0HW63_9FLAO</name>
<feature type="signal peptide" evidence="14">
    <location>
        <begin position="1"/>
        <end position="19"/>
    </location>
</feature>
<keyword evidence="5 12" id="KW-0812">Transmembrane</keyword>
<evidence type="ECO:0000256" key="2">
    <source>
        <dbReference type="ARBA" id="ARBA00022448"/>
    </source>
</evidence>
<feature type="chain" id="PRO_5015508846" evidence="14">
    <location>
        <begin position="20"/>
        <end position="725"/>
    </location>
</feature>
<proteinExistence type="inferred from homology"/>
<evidence type="ECO:0000313" key="17">
    <source>
        <dbReference type="EMBL" id="AVI50855.1"/>
    </source>
</evidence>
<protein>
    <submittedName>
        <fullName evidence="17">TonB-dependent receptor</fullName>
    </submittedName>
</protein>
<keyword evidence="9 13" id="KW-0798">TonB box</keyword>
<organism evidence="17 18">
    <name type="scientific">Pukyongia salina</name>
    <dbReference type="NCBI Taxonomy" id="2094025"/>
    <lineage>
        <taxon>Bacteria</taxon>
        <taxon>Pseudomonadati</taxon>
        <taxon>Bacteroidota</taxon>
        <taxon>Flavobacteriia</taxon>
        <taxon>Flavobacteriales</taxon>
        <taxon>Flavobacteriaceae</taxon>
        <taxon>Pukyongia</taxon>
    </lineage>
</organism>
<evidence type="ECO:0000259" key="16">
    <source>
        <dbReference type="Pfam" id="PF07715"/>
    </source>
</evidence>
<dbReference type="Gene3D" id="2.40.170.20">
    <property type="entry name" value="TonB-dependent receptor, beta-barrel domain"/>
    <property type="match status" value="1"/>
</dbReference>
<comment type="subcellular location">
    <subcellularLocation>
        <location evidence="1 12">Cell outer membrane</location>
        <topology evidence="1 12">Multi-pass membrane protein</topology>
    </subcellularLocation>
</comment>
<dbReference type="PROSITE" id="PS52016">
    <property type="entry name" value="TONB_DEPENDENT_REC_3"/>
    <property type="match status" value="1"/>
</dbReference>
<evidence type="ECO:0000256" key="13">
    <source>
        <dbReference type="RuleBase" id="RU003357"/>
    </source>
</evidence>
<evidence type="ECO:0000259" key="15">
    <source>
        <dbReference type="Pfam" id="PF00593"/>
    </source>
</evidence>
<keyword evidence="4" id="KW-0410">Iron transport</keyword>
<sequence length="725" mass="81440">MKLLLSIGLFAAGSFTLFAQQTSIDTTKVESLDEVLIEAVRVKEDAPITQSNVKKEELNKRNLGQDIPILLNYLPSVVTASDAGAGVGYTYIRVRGSDASRVNVTLNGIPFNDAESQGTFWVNLPDFASSVQSLQLQRGVGTSTNGSGAFGASLNILTDGISEKAFAELANSFGSYNTRKHTLRFSTGLLNEHFEVSGRLSNIVSDGYIDRATSDLKSYFLQGTYTDTNTLLRLITFGGREETYQAYFGIDAETLANDRTFNPAGLYTDANGNVRFYDNEVDNYAQDHYQLLWNQRYNNNWSSNLALNYTYGRGYFEQFKEDADLEFHGIGTLEIGDETVETSDLIRRRWLDNDFYAVNANVSYKESDLEMTAGAFYSHYDGDHFGEVIWARFAGNSQIRDRYYNGNGTKNEFSVFSKASWQFNETWEFFADLQGRFIDYKTTGLTSDKVPLEISETYSFFNPKAGVSFQLNPYNQLYASYGRANREPRRSDFEQGIFTPESLNDFELGWRLNREKTRISTNVYFMDYRDQLVLTGAIDDVGAPIRATSGKSYRLGLEVDAEFILTEKIKLRPNIALSTNKNIDFVTSRDGALVNLGNTNISFSPEIVAANSIEYSPVKNLQLAFLSKYVGEQYMGNTDSEVSKLDAYFINDLNVSYRMENVPLAREIVITGLVNNLFNVEYVANGYYFTYDDDFSNPGTITTIEGAGFYPQATTNFLLGATILF</sequence>
<accession>A0A2S0HW63</accession>
<keyword evidence="2 12" id="KW-0813">Transport</keyword>
<dbReference type="InterPro" id="IPR000531">
    <property type="entry name" value="Beta-barrel_TonB"/>
</dbReference>
<evidence type="ECO:0000313" key="18">
    <source>
        <dbReference type="Proteomes" id="UP000238442"/>
    </source>
</evidence>
<keyword evidence="7" id="KW-0408">Iron</keyword>
<dbReference type="InterPro" id="IPR037066">
    <property type="entry name" value="Plug_dom_sf"/>
</dbReference>
<feature type="domain" description="TonB-dependent receptor-like beta-barrel" evidence="15">
    <location>
        <begin position="251"/>
        <end position="677"/>
    </location>
</feature>
<dbReference type="GO" id="GO:0015344">
    <property type="term" value="F:siderophore uptake transmembrane transporter activity"/>
    <property type="evidence" value="ECO:0007669"/>
    <property type="project" value="TreeGrafter"/>
</dbReference>
<dbReference type="AlphaFoldDB" id="A0A2S0HW63"/>
<evidence type="ECO:0000256" key="1">
    <source>
        <dbReference type="ARBA" id="ARBA00004571"/>
    </source>
</evidence>
<keyword evidence="6 14" id="KW-0732">Signal</keyword>
<evidence type="ECO:0000256" key="5">
    <source>
        <dbReference type="ARBA" id="ARBA00022692"/>
    </source>
</evidence>
<keyword evidence="18" id="KW-1185">Reference proteome</keyword>
<evidence type="ECO:0000256" key="8">
    <source>
        <dbReference type="ARBA" id="ARBA00023065"/>
    </source>
</evidence>
<dbReference type="InterPro" id="IPR036942">
    <property type="entry name" value="Beta-barrel_TonB_sf"/>
</dbReference>
<dbReference type="EMBL" id="CP027062">
    <property type="protein sequence ID" value="AVI50855.1"/>
    <property type="molecule type" value="Genomic_DNA"/>
</dbReference>
<comment type="similarity">
    <text evidence="12 13">Belongs to the TonB-dependent receptor family.</text>
</comment>
<gene>
    <name evidence="17" type="ORF">C5O00_06580</name>
</gene>
<keyword evidence="8" id="KW-0406">Ion transport</keyword>
<dbReference type="InterPro" id="IPR012910">
    <property type="entry name" value="Plug_dom"/>
</dbReference>
<reference evidence="17 18" key="1">
    <citation type="submission" date="2018-02" db="EMBL/GenBank/DDBJ databases">
        <title>Genomic analysis of the strain RR4-38 isolated from a seawater recirculating aquaculture system.</title>
        <authorList>
            <person name="Kim Y.-S."/>
            <person name="Jang Y.H."/>
            <person name="Kim K.-H."/>
        </authorList>
    </citation>
    <scope>NUCLEOTIDE SEQUENCE [LARGE SCALE GENOMIC DNA]</scope>
    <source>
        <strain evidence="17 18">RR4-38</strain>
    </source>
</reference>
<dbReference type="GO" id="GO:0009279">
    <property type="term" value="C:cell outer membrane"/>
    <property type="evidence" value="ECO:0007669"/>
    <property type="project" value="UniProtKB-SubCell"/>
</dbReference>
<feature type="domain" description="TonB-dependent receptor plug" evidence="16">
    <location>
        <begin position="43"/>
        <end position="152"/>
    </location>
</feature>
<keyword evidence="3 12" id="KW-1134">Transmembrane beta strand</keyword>
<evidence type="ECO:0000256" key="11">
    <source>
        <dbReference type="ARBA" id="ARBA00023237"/>
    </source>
</evidence>
<dbReference type="Pfam" id="PF07715">
    <property type="entry name" value="Plug"/>
    <property type="match status" value="1"/>
</dbReference>
<evidence type="ECO:0000256" key="12">
    <source>
        <dbReference type="PROSITE-ProRule" id="PRU01360"/>
    </source>
</evidence>
<dbReference type="Pfam" id="PF00593">
    <property type="entry name" value="TonB_dep_Rec_b-barrel"/>
    <property type="match status" value="1"/>
</dbReference>
<dbReference type="RefSeq" id="WP_105215999.1">
    <property type="nucleotide sequence ID" value="NZ_CP027062.1"/>
</dbReference>
<dbReference type="InterPro" id="IPR039426">
    <property type="entry name" value="TonB-dep_rcpt-like"/>
</dbReference>
<dbReference type="SUPFAM" id="SSF56935">
    <property type="entry name" value="Porins"/>
    <property type="match status" value="1"/>
</dbReference>
<dbReference type="KEGG" id="aue:C5O00_06580"/>
<keyword evidence="10 12" id="KW-0472">Membrane</keyword>
<dbReference type="OrthoDB" id="9761152at2"/>
<evidence type="ECO:0000256" key="7">
    <source>
        <dbReference type="ARBA" id="ARBA00023004"/>
    </source>
</evidence>
<dbReference type="Proteomes" id="UP000238442">
    <property type="component" value="Chromosome"/>
</dbReference>
<evidence type="ECO:0000256" key="9">
    <source>
        <dbReference type="ARBA" id="ARBA00023077"/>
    </source>
</evidence>